<name>A0A9P3GR07_9APHY</name>
<proteinExistence type="predicted"/>
<protein>
    <submittedName>
        <fullName evidence="2">Uncharacterized protein</fullName>
    </submittedName>
</protein>
<evidence type="ECO:0000313" key="3">
    <source>
        <dbReference type="Proteomes" id="UP000703269"/>
    </source>
</evidence>
<sequence>MLCCKTRLLMETSATATSSQGLRVTIHGIVNAYEWYRRRRVLRIHELHRHRRYAPGRVQRLQRSWLINMLHTRAYPSKHARTPRARHRHRSDGARVRAHVSCANQQIHNRGRDARDSRAHRDALHAGGGRAAIRGTGRKFKEQTAAASRYTRHSGAARKVPDHPDSQIQRLERRVHSR</sequence>
<reference evidence="2 3" key="1">
    <citation type="submission" date="2021-08" db="EMBL/GenBank/DDBJ databases">
        <title>Draft Genome Sequence of Phanerochaete sordida strain YK-624.</title>
        <authorList>
            <person name="Mori T."/>
            <person name="Dohra H."/>
            <person name="Suzuki T."/>
            <person name="Kawagishi H."/>
            <person name="Hirai H."/>
        </authorList>
    </citation>
    <scope>NUCLEOTIDE SEQUENCE [LARGE SCALE GENOMIC DNA]</scope>
    <source>
        <strain evidence="2 3">YK-624</strain>
    </source>
</reference>
<dbReference type="AlphaFoldDB" id="A0A9P3GR07"/>
<keyword evidence="3" id="KW-1185">Reference proteome</keyword>
<feature type="region of interest" description="Disordered" evidence="1">
    <location>
        <begin position="105"/>
        <end position="178"/>
    </location>
</feature>
<dbReference type="EMBL" id="BPQB01000142">
    <property type="protein sequence ID" value="GJF00249.1"/>
    <property type="molecule type" value="Genomic_DNA"/>
</dbReference>
<organism evidence="2 3">
    <name type="scientific">Phanerochaete sordida</name>
    <dbReference type="NCBI Taxonomy" id="48140"/>
    <lineage>
        <taxon>Eukaryota</taxon>
        <taxon>Fungi</taxon>
        <taxon>Dikarya</taxon>
        <taxon>Basidiomycota</taxon>
        <taxon>Agaricomycotina</taxon>
        <taxon>Agaricomycetes</taxon>
        <taxon>Polyporales</taxon>
        <taxon>Phanerochaetaceae</taxon>
        <taxon>Phanerochaete</taxon>
    </lineage>
</organism>
<evidence type="ECO:0000256" key="1">
    <source>
        <dbReference type="SAM" id="MobiDB-lite"/>
    </source>
</evidence>
<feature type="compositionally biased region" description="Basic and acidic residues" evidence="1">
    <location>
        <begin position="110"/>
        <end position="124"/>
    </location>
</feature>
<evidence type="ECO:0000313" key="2">
    <source>
        <dbReference type="EMBL" id="GJF00249.1"/>
    </source>
</evidence>
<accession>A0A9P3GR07</accession>
<comment type="caution">
    <text evidence="2">The sequence shown here is derived from an EMBL/GenBank/DDBJ whole genome shotgun (WGS) entry which is preliminary data.</text>
</comment>
<feature type="compositionally biased region" description="Basic and acidic residues" evidence="1">
    <location>
        <begin position="159"/>
        <end position="178"/>
    </location>
</feature>
<dbReference type="Proteomes" id="UP000703269">
    <property type="component" value="Unassembled WGS sequence"/>
</dbReference>
<gene>
    <name evidence="2" type="ORF">PsYK624_165310</name>
</gene>